<proteinExistence type="predicted"/>
<organism evidence="1 2">
    <name type="scientific">Leptidea sinapis</name>
    <dbReference type="NCBI Taxonomy" id="189913"/>
    <lineage>
        <taxon>Eukaryota</taxon>
        <taxon>Metazoa</taxon>
        <taxon>Ecdysozoa</taxon>
        <taxon>Arthropoda</taxon>
        <taxon>Hexapoda</taxon>
        <taxon>Insecta</taxon>
        <taxon>Pterygota</taxon>
        <taxon>Neoptera</taxon>
        <taxon>Endopterygota</taxon>
        <taxon>Lepidoptera</taxon>
        <taxon>Glossata</taxon>
        <taxon>Ditrysia</taxon>
        <taxon>Papilionoidea</taxon>
        <taxon>Pieridae</taxon>
        <taxon>Dismorphiinae</taxon>
        <taxon>Leptidea</taxon>
    </lineage>
</organism>
<dbReference type="EMBL" id="FZQP02000859">
    <property type="protein sequence ID" value="VVC90741.1"/>
    <property type="molecule type" value="Genomic_DNA"/>
</dbReference>
<dbReference type="AlphaFoldDB" id="A0A5E4PXK4"/>
<name>A0A5E4PXK4_9NEOP</name>
<evidence type="ECO:0000313" key="2">
    <source>
        <dbReference type="Proteomes" id="UP000324832"/>
    </source>
</evidence>
<accession>A0A5E4PXK4</accession>
<reference evidence="1 2" key="1">
    <citation type="submission" date="2017-07" db="EMBL/GenBank/DDBJ databases">
        <authorList>
            <person name="Talla V."/>
            <person name="Backstrom N."/>
        </authorList>
    </citation>
    <scope>NUCLEOTIDE SEQUENCE [LARGE SCALE GENOMIC DNA]</scope>
</reference>
<sequence length="24" mass="2687">SCQDPKQNASTEFYSVEALRDAKV</sequence>
<dbReference type="Proteomes" id="UP000324832">
    <property type="component" value="Unassembled WGS sequence"/>
</dbReference>
<feature type="non-terminal residue" evidence="1">
    <location>
        <position position="1"/>
    </location>
</feature>
<evidence type="ECO:0000313" key="1">
    <source>
        <dbReference type="EMBL" id="VVC90741.1"/>
    </source>
</evidence>
<gene>
    <name evidence="1" type="ORF">LSINAPIS_LOCUS3589</name>
</gene>
<keyword evidence="2" id="KW-1185">Reference proteome</keyword>
<protein>
    <submittedName>
        <fullName evidence="1">Uncharacterized protein</fullName>
    </submittedName>
</protein>